<accession>A0AAV5NV61</accession>
<dbReference type="Proteomes" id="UP001156690">
    <property type="component" value="Unassembled WGS sequence"/>
</dbReference>
<dbReference type="EMBL" id="BSNX01000055">
    <property type="protein sequence ID" value="GLQ74164.1"/>
    <property type="molecule type" value="Genomic_DNA"/>
</dbReference>
<name>A0AAV5NV61_9VIBR</name>
<proteinExistence type="predicted"/>
<gene>
    <name evidence="1" type="ORF">GCM10007932_35250</name>
</gene>
<evidence type="ECO:0000313" key="1">
    <source>
        <dbReference type="EMBL" id="GLQ74164.1"/>
    </source>
</evidence>
<evidence type="ECO:0000313" key="2">
    <source>
        <dbReference type="Proteomes" id="UP001156690"/>
    </source>
</evidence>
<organism evidence="1 2">
    <name type="scientific">Vibrio penaeicida</name>
    <dbReference type="NCBI Taxonomy" id="104609"/>
    <lineage>
        <taxon>Bacteria</taxon>
        <taxon>Pseudomonadati</taxon>
        <taxon>Pseudomonadota</taxon>
        <taxon>Gammaproteobacteria</taxon>
        <taxon>Vibrionales</taxon>
        <taxon>Vibrionaceae</taxon>
        <taxon>Vibrio</taxon>
    </lineage>
</organism>
<sequence>MLFDEENGTEYVLSRGSLTGFHTVLPIIDLEPLALQIGALPESQLILAESSILRLLGYS</sequence>
<dbReference type="AlphaFoldDB" id="A0AAV5NV61"/>
<keyword evidence="2" id="KW-1185">Reference proteome</keyword>
<evidence type="ECO:0008006" key="3">
    <source>
        <dbReference type="Google" id="ProtNLM"/>
    </source>
</evidence>
<reference evidence="2" key="1">
    <citation type="journal article" date="2019" name="Int. J. Syst. Evol. Microbiol.">
        <title>The Global Catalogue of Microorganisms (GCM) 10K type strain sequencing project: providing services to taxonomists for standard genome sequencing and annotation.</title>
        <authorList>
            <consortium name="The Broad Institute Genomics Platform"/>
            <consortium name="The Broad Institute Genome Sequencing Center for Infectious Disease"/>
            <person name="Wu L."/>
            <person name="Ma J."/>
        </authorList>
    </citation>
    <scope>NUCLEOTIDE SEQUENCE [LARGE SCALE GENOMIC DNA]</scope>
    <source>
        <strain evidence="2">NBRC 15640</strain>
    </source>
</reference>
<protein>
    <recommendedName>
        <fullName evidence="3">CheW-like domain-containing protein</fullName>
    </recommendedName>
</protein>
<comment type="caution">
    <text evidence="1">The sequence shown here is derived from an EMBL/GenBank/DDBJ whole genome shotgun (WGS) entry which is preliminary data.</text>
</comment>